<accession>A0A516V5A7</accession>
<dbReference type="InterPro" id="IPR011042">
    <property type="entry name" value="6-blade_b-propeller_TolB-like"/>
</dbReference>
<name>A0A516V5A7_9GAMM</name>
<dbReference type="GO" id="GO:0006355">
    <property type="term" value="P:regulation of DNA-templated transcription"/>
    <property type="evidence" value="ECO:0007669"/>
    <property type="project" value="InterPro"/>
</dbReference>
<dbReference type="InterPro" id="IPR015943">
    <property type="entry name" value="WD40/YVTN_repeat-like_dom_sf"/>
</dbReference>
<dbReference type="SUPFAM" id="SSF82171">
    <property type="entry name" value="DPP6 N-terminal domain-like"/>
    <property type="match status" value="2"/>
</dbReference>
<evidence type="ECO:0000256" key="3">
    <source>
        <dbReference type="PROSITE-ProRule" id="PRU01091"/>
    </source>
</evidence>
<dbReference type="SMART" id="SM00862">
    <property type="entry name" value="Trans_reg_C"/>
    <property type="match status" value="1"/>
</dbReference>
<dbReference type="PANTHER" id="PTHR36842">
    <property type="entry name" value="PROTEIN TOLB HOMOLOG"/>
    <property type="match status" value="1"/>
</dbReference>
<keyword evidence="7" id="KW-1185">Reference proteome</keyword>
<dbReference type="RefSeq" id="WP_143879215.1">
    <property type="nucleotide sequence ID" value="NZ_BAABLZ010000001.1"/>
</dbReference>
<organism evidence="6 7">
    <name type="scientific">Pseudoluteimonas lycopersici</name>
    <dbReference type="NCBI Taxonomy" id="1324796"/>
    <lineage>
        <taxon>Bacteria</taxon>
        <taxon>Pseudomonadati</taxon>
        <taxon>Pseudomonadota</taxon>
        <taxon>Gammaproteobacteria</taxon>
        <taxon>Lysobacterales</taxon>
        <taxon>Lysobacteraceae</taxon>
        <taxon>Pseudoluteimonas</taxon>
    </lineage>
</organism>
<evidence type="ECO:0000256" key="4">
    <source>
        <dbReference type="SAM" id="Phobius"/>
    </source>
</evidence>
<keyword evidence="4" id="KW-0472">Membrane</keyword>
<dbReference type="GO" id="GO:0000160">
    <property type="term" value="P:phosphorelay signal transduction system"/>
    <property type="evidence" value="ECO:0007669"/>
    <property type="project" value="InterPro"/>
</dbReference>
<protein>
    <submittedName>
        <fullName evidence="6">Biopolymer transporter Tol</fullName>
    </submittedName>
</protein>
<dbReference type="CDD" id="cd00383">
    <property type="entry name" value="trans_reg_C"/>
    <property type="match status" value="1"/>
</dbReference>
<dbReference type="InterPro" id="IPR036388">
    <property type="entry name" value="WH-like_DNA-bd_sf"/>
</dbReference>
<keyword evidence="4" id="KW-1133">Transmembrane helix</keyword>
<dbReference type="InterPro" id="IPR016032">
    <property type="entry name" value="Sig_transdc_resp-reg_C-effctor"/>
</dbReference>
<dbReference type="OrthoDB" id="626010at2"/>
<dbReference type="Gene3D" id="1.10.10.10">
    <property type="entry name" value="Winged helix-like DNA-binding domain superfamily/Winged helix DNA-binding domain"/>
    <property type="match status" value="1"/>
</dbReference>
<feature type="transmembrane region" description="Helical" evidence="4">
    <location>
        <begin position="164"/>
        <end position="183"/>
    </location>
</feature>
<dbReference type="Gene3D" id="2.120.10.30">
    <property type="entry name" value="TolB, C-terminal domain"/>
    <property type="match status" value="2"/>
</dbReference>
<sequence length="752" mass="81352">MLNQHKNLIEPETDFLKVGDCIVDVARRDVYEPGAASPRRITVKSLQVLMMLVAHQGKVVSRVAILEWVWAGTLPSDDVLTQAIAQLRKAFGDDRDTPRYLETIAKGGYRLLAPTAWIESLEHGTKPECSGAPAQADAAVEDRHAATVPDPAPIRTAGGRRARFAITATVAVLGALLATVAILSRNTDGSIAKAPPAAIAAAKPDYQHITSMPGSESGPSLSPDGSQVVYSAYPEDDSSAGLFMQTTTPVPPRAITTNTAGVWDMNPAWSPTGRDIAFVRMGPKDRCAIMLIPASGGEPRQISACREDMDGRVGWHPDGRRLVTTLSPLDLDENGTIHVVDLGNGAWTKLAYRKGEHDVDGLAAYSPDGRWIAFRRNVSLADIWRVPAAGGEPERLTSLKTNINAIAWAPDGKSIVFGRYLDGGVSIAKLDLDTRKVIDLGLPDTAFPSIASRTGAMAFVIGQSKTSNYDVGLDERLTDKSPMKQLFPSSGADLLPSVSPDGQQVAFVSDRSGTIAVWWARIGRPESLRLIEGILPVARYGPVWSADSKRMLMIGRSGDEYGIYEIVPDAGTVRRLPVPDKAPVYAEYLPESSRLLVVGDRDAGQLGLTLYDTSTTPWRAIAARDNVALTRVDAKRGRILFTRPQEAGLWEMAYDLSNTRRISDRPGVGGGRRVLVDDGGVWLASLDEGEGKCDLQWMQLPESRDRPGACLLALAKPVGVTGVSLDRVHRRLYFSLVQGMNEDIGFMRTLPN</sequence>
<gene>
    <name evidence="6" type="ORF">FNZ56_07365</name>
</gene>
<dbReference type="AlphaFoldDB" id="A0A516V5A7"/>
<comment type="similarity">
    <text evidence="1">Belongs to the TolB family.</text>
</comment>
<evidence type="ECO:0000256" key="2">
    <source>
        <dbReference type="ARBA" id="ARBA00023125"/>
    </source>
</evidence>
<evidence type="ECO:0000256" key="1">
    <source>
        <dbReference type="ARBA" id="ARBA00009820"/>
    </source>
</evidence>
<dbReference type="InterPro" id="IPR011659">
    <property type="entry name" value="WD40"/>
</dbReference>
<evidence type="ECO:0000259" key="5">
    <source>
        <dbReference type="PROSITE" id="PS51755"/>
    </source>
</evidence>
<dbReference type="Gene3D" id="2.130.10.10">
    <property type="entry name" value="YVTN repeat-like/Quinoprotein amine dehydrogenase"/>
    <property type="match status" value="1"/>
</dbReference>
<dbReference type="GO" id="GO:0003677">
    <property type="term" value="F:DNA binding"/>
    <property type="evidence" value="ECO:0007669"/>
    <property type="project" value="UniProtKB-UniRule"/>
</dbReference>
<proteinExistence type="inferred from homology"/>
<dbReference type="Proteomes" id="UP000315891">
    <property type="component" value="Chromosome"/>
</dbReference>
<dbReference type="PROSITE" id="PS51755">
    <property type="entry name" value="OMPR_PHOB"/>
    <property type="match status" value="1"/>
</dbReference>
<evidence type="ECO:0000313" key="7">
    <source>
        <dbReference type="Proteomes" id="UP000315891"/>
    </source>
</evidence>
<reference evidence="6 7" key="1">
    <citation type="submission" date="2019-07" db="EMBL/GenBank/DDBJ databases">
        <title>Lysobacter weifangensis sp. nov., isolated from bensulfuron-methyl contaminated farmland soil.</title>
        <authorList>
            <person name="Zhao H."/>
        </authorList>
    </citation>
    <scope>NUCLEOTIDE SEQUENCE [LARGE SCALE GENOMIC DNA]</scope>
    <source>
        <strain evidence="6 7">CC-Bw-6</strain>
    </source>
</reference>
<dbReference type="EMBL" id="CP041742">
    <property type="protein sequence ID" value="QDQ73703.1"/>
    <property type="molecule type" value="Genomic_DNA"/>
</dbReference>
<dbReference type="SUPFAM" id="SSF46894">
    <property type="entry name" value="C-terminal effector domain of the bipartite response regulators"/>
    <property type="match status" value="1"/>
</dbReference>
<feature type="domain" description="OmpR/PhoB-type" evidence="5">
    <location>
        <begin position="13"/>
        <end position="113"/>
    </location>
</feature>
<dbReference type="PANTHER" id="PTHR36842:SF1">
    <property type="entry name" value="PROTEIN TOLB"/>
    <property type="match status" value="1"/>
</dbReference>
<evidence type="ECO:0000313" key="6">
    <source>
        <dbReference type="EMBL" id="QDQ73703.1"/>
    </source>
</evidence>
<keyword evidence="2 3" id="KW-0238">DNA-binding</keyword>
<keyword evidence="4" id="KW-0812">Transmembrane</keyword>
<feature type="DNA-binding region" description="OmpR/PhoB-type" evidence="3">
    <location>
        <begin position="13"/>
        <end position="113"/>
    </location>
</feature>
<dbReference type="InterPro" id="IPR001867">
    <property type="entry name" value="OmpR/PhoB-type_DNA-bd"/>
</dbReference>
<dbReference type="Pfam" id="PF07676">
    <property type="entry name" value="PD40"/>
    <property type="match status" value="5"/>
</dbReference>
<dbReference type="Pfam" id="PF00486">
    <property type="entry name" value="Trans_reg_C"/>
    <property type="match status" value="1"/>
</dbReference>